<organism evidence="1 2">
    <name type="scientific">Datura stramonium</name>
    <name type="common">Jimsonweed</name>
    <name type="synonym">Common thornapple</name>
    <dbReference type="NCBI Taxonomy" id="4076"/>
    <lineage>
        <taxon>Eukaryota</taxon>
        <taxon>Viridiplantae</taxon>
        <taxon>Streptophyta</taxon>
        <taxon>Embryophyta</taxon>
        <taxon>Tracheophyta</taxon>
        <taxon>Spermatophyta</taxon>
        <taxon>Magnoliopsida</taxon>
        <taxon>eudicotyledons</taxon>
        <taxon>Gunneridae</taxon>
        <taxon>Pentapetalae</taxon>
        <taxon>asterids</taxon>
        <taxon>lamiids</taxon>
        <taxon>Solanales</taxon>
        <taxon>Solanaceae</taxon>
        <taxon>Solanoideae</taxon>
        <taxon>Datureae</taxon>
        <taxon>Datura</taxon>
    </lineage>
</organism>
<protein>
    <submittedName>
        <fullName evidence="1">Uncharacterized protein</fullName>
    </submittedName>
</protein>
<evidence type="ECO:0000313" key="1">
    <source>
        <dbReference type="EMBL" id="MCE2055870.1"/>
    </source>
</evidence>
<reference evidence="1 2" key="1">
    <citation type="journal article" date="2021" name="BMC Genomics">
        <title>Datura genome reveals duplications of psychoactive alkaloid biosynthetic genes and high mutation rate following tissue culture.</title>
        <authorList>
            <person name="Rajewski A."/>
            <person name="Carter-House D."/>
            <person name="Stajich J."/>
            <person name="Litt A."/>
        </authorList>
    </citation>
    <scope>NUCLEOTIDE SEQUENCE [LARGE SCALE GENOMIC DNA]</scope>
    <source>
        <strain evidence="1">AR-01</strain>
    </source>
</reference>
<gene>
    <name evidence="1" type="ORF">HAX54_043622</name>
</gene>
<comment type="caution">
    <text evidence="1">The sequence shown here is derived from an EMBL/GenBank/DDBJ whole genome shotgun (WGS) entry which is preliminary data.</text>
</comment>
<dbReference type="EMBL" id="JACEIK010006543">
    <property type="protein sequence ID" value="MCE2055870.1"/>
    <property type="molecule type" value="Genomic_DNA"/>
</dbReference>
<keyword evidence="2" id="KW-1185">Reference proteome</keyword>
<dbReference type="Proteomes" id="UP000823775">
    <property type="component" value="Unassembled WGS sequence"/>
</dbReference>
<proteinExistence type="predicted"/>
<accession>A0ABS8W3X9</accession>
<evidence type="ECO:0000313" key="2">
    <source>
        <dbReference type="Proteomes" id="UP000823775"/>
    </source>
</evidence>
<feature type="non-terminal residue" evidence="1">
    <location>
        <position position="64"/>
    </location>
</feature>
<name>A0ABS8W3X9_DATST</name>
<sequence>MPMKCRFVRILASGHCLDPASHQHFADRNRWFANNSPVKNLPLYSSTYHRQSTDSLLRFAGILL</sequence>